<evidence type="ECO:0000313" key="2">
    <source>
        <dbReference type="Proteomes" id="UP000297452"/>
    </source>
</evidence>
<evidence type="ECO:0000313" key="1">
    <source>
        <dbReference type="EMBL" id="TGO50528.1"/>
    </source>
</evidence>
<dbReference type="PANTHER" id="PTHR33112:SF10">
    <property type="entry name" value="TOL"/>
    <property type="match status" value="1"/>
</dbReference>
<organism evidence="1 2">
    <name type="scientific">Botryotinia narcissicola</name>
    <dbReference type="NCBI Taxonomy" id="278944"/>
    <lineage>
        <taxon>Eukaryota</taxon>
        <taxon>Fungi</taxon>
        <taxon>Dikarya</taxon>
        <taxon>Ascomycota</taxon>
        <taxon>Pezizomycotina</taxon>
        <taxon>Leotiomycetes</taxon>
        <taxon>Helotiales</taxon>
        <taxon>Sclerotiniaceae</taxon>
        <taxon>Botryotinia</taxon>
    </lineage>
</organism>
<evidence type="ECO:0008006" key="3">
    <source>
        <dbReference type="Google" id="ProtNLM"/>
    </source>
</evidence>
<dbReference type="Proteomes" id="UP000297452">
    <property type="component" value="Unassembled WGS sequence"/>
</dbReference>
<comment type="caution">
    <text evidence="1">The sequence shown here is derived from an EMBL/GenBank/DDBJ whole genome shotgun (WGS) entry which is preliminary data.</text>
</comment>
<keyword evidence="2" id="KW-1185">Reference proteome</keyword>
<sequence length="255" mass="28823">MLCTTCQNISFVPLQQTSVTFRKDAPEEIRAAYSNHRFFFHARRRSLEIDDFRPDCQLCKLMTARLHCNVNGSSNDKLSAALDFTALVGKDDSFLNSMFKNWTRVILTQKGEFSKSCDGRNFVKIDRGTNMSGSFNIHFGHLSAEMDLNALFDCADGFDASMKLASTWMIDCFNHKLCRETIGTLPTRVIYIDENSSIAPRLVEPKGHVAAYATLSYCWGKMGQLRLEKANHLQFLNALPVQILSKTTKDAIRVT</sequence>
<dbReference type="AlphaFoldDB" id="A0A4Z1HNA6"/>
<dbReference type="PANTHER" id="PTHR33112">
    <property type="entry name" value="DOMAIN PROTEIN, PUTATIVE-RELATED"/>
    <property type="match status" value="1"/>
</dbReference>
<reference evidence="1 2" key="1">
    <citation type="submission" date="2017-12" db="EMBL/GenBank/DDBJ databases">
        <title>Comparative genomics of Botrytis spp.</title>
        <authorList>
            <person name="Valero-Jimenez C.A."/>
            <person name="Tapia P."/>
            <person name="Veloso J."/>
            <person name="Silva-Moreno E."/>
            <person name="Staats M."/>
            <person name="Valdes J.H."/>
            <person name="Van Kan J.A.L."/>
        </authorList>
    </citation>
    <scope>NUCLEOTIDE SEQUENCE [LARGE SCALE GENOMIC DNA]</scope>
    <source>
        <strain evidence="1 2">MUCL2120</strain>
    </source>
</reference>
<gene>
    <name evidence="1" type="ORF">BOTNAR_0389g00060</name>
</gene>
<accession>A0A4Z1HNA6</accession>
<proteinExistence type="predicted"/>
<dbReference type="EMBL" id="PQXJ01000389">
    <property type="protein sequence ID" value="TGO50528.1"/>
    <property type="molecule type" value="Genomic_DNA"/>
</dbReference>
<protein>
    <recommendedName>
        <fullName evidence="3">Heterokaryon incompatibility domain-containing protein</fullName>
    </recommendedName>
</protein>
<name>A0A4Z1HNA6_9HELO</name>
<dbReference type="STRING" id="278944.A0A4Z1HNA6"/>